<keyword evidence="3" id="KW-1185">Reference proteome</keyword>
<dbReference type="KEGG" id="mor:MOC_0163"/>
<evidence type="ECO:0000313" key="2">
    <source>
        <dbReference type="EMBL" id="AIQ87918.1"/>
    </source>
</evidence>
<evidence type="ECO:0000313" key="3">
    <source>
        <dbReference type="Proteomes" id="UP000029492"/>
    </source>
</evidence>
<dbReference type="EMBL" id="CP003811">
    <property type="protein sequence ID" value="AIQ87918.1"/>
    <property type="molecule type" value="Genomic_DNA"/>
</dbReference>
<protein>
    <submittedName>
        <fullName evidence="2">Protein of unassigned function</fullName>
    </submittedName>
</protein>
<proteinExistence type="predicted"/>
<feature type="region of interest" description="Disordered" evidence="1">
    <location>
        <begin position="75"/>
        <end position="106"/>
    </location>
</feature>
<gene>
    <name evidence="2" type="ORF">MOC_0163</name>
</gene>
<dbReference type="HOGENOM" id="CLU_2220059_0_0_5"/>
<sequence length="106" mass="11612">MGDDGENATLKNLRGIQASLADLRSETVTRFDRLEARIDRLNAAGMRVTMRATAVRSDARVSEVEDRVASLVSRTDRGSSAERMACAASEIDRKQGTRQSETIQPS</sequence>
<dbReference type="STRING" id="693986.MOC_0163"/>
<dbReference type="RefSeq" id="WP_043755047.1">
    <property type="nucleotide sequence ID" value="NZ_CP003811.1"/>
</dbReference>
<reference evidence="2 3" key="1">
    <citation type="journal article" date="2014" name="PLoS ONE">
        <title>Genome Information of Methylobacterium oryzae, a Plant-Probiotic Methylotroph in the Phyllosphere.</title>
        <authorList>
            <person name="Kwak M.J."/>
            <person name="Jeong H."/>
            <person name="Madhaiyan M."/>
            <person name="Lee Y."/>
            <person name="Sa T.M."/>
            <person name="Oh T.K."/>
            <person name="Kim J.F."/>
        </authorList>
    </citation>
    <scope>NUCLEOTIDE SEQUENCE [LARGE SCALE GENOMIC DNA]</scope>
    <source>
        <strain evidence="2 3">CBMB20</strain>
    </source>
</reference>
<evidence type="ECO:0000256" key="1">
    <source>
        <dbReference type="SAM" id="MobiDB-lite"/>
    </source>
</evidence>
<name>A0A089NQ21_9HYPH</name>
<feature type="compositionally biased region" description="Polar residues" evidence="1">
    <location>
        <begin position="97"/>
        <end position="106"/>
    </location>
</feature>
<accession>A0A089NQ21</accession>
<dbReference type="AlphaFoldDB" id="A0A089NQ21"/>
<dbReference type="Proteomes" id="UP000029492">
    <property type="component" value="Chromosome"/>
</dbReference>
<organism evidence="2 3">
    <name type="scientific">Methylobacterium oryzae CBMB20</name>
    <dbReference type="NCBI Taxonomy" id="693986"/>
    <lineage>
        <taxon>Bacteria</taxon>
        <taxon>Pseudomonadati</taxon>
        <taxon>Pseudomonadota</taxon>
        <taxon>Alphaproteobacteria</taxon>
        <taxon>Hyphomicrobiales</taxon>
        <taxon>Methylobacteriaceae</taxon>
        <taxon>Methylobacterium</taxon>
    </lineage>
</organism>